<name>A0A5P9QAV7_9MICO</name>
<feature type="domain" description="Transcription regulator AsnC/Lrp ligand binding" evidence="1">
    <location>
        <begin position="6"/>
        <end position="76"/>
    </location>
</feature>
<dbReference type="GO" id="GO:0043200">
    <property type="term" value="P:response to amino acid"/>
    <property type="evidence" value="ECO:0007669"/>
    <property type="project" value="TreeGrafter"/>
</dbReference>
<dbReference type="GO" id="GO:0005829">
    <property type="term" value="C:cytosol"/>
    <property type="evidence" value="ECO:0007669"/>
    <property type="project" value="TreeGrafter"/>
</dbReference>
<evidence type="ECO:0000313" key="3">
    <source>
        <dbReference type="Proteomes" id="UP000326702"/>
    </source>
</evidence>
<dbReference type="OrthoDB" id="70544at2"/>
<protein>
    <submittedName>
        <fullName evidence="2">Anthranilate phosphoribosyltransferase</fullName>
        <ecNumber evidence="2">2.4.2.18</ecNumber>
    </submittedName>
</protein>
<dbReference type="KEGG" id="lxl:KDY119_02089"/>
<accession>A0A5P9QAV7</accession>
<gene>
    <name evidence="2" type="primary">trpD</name>
    <name evidence="2" type="ORF">KDY119_02089</name>
</gene>
<reference evidence="2 3" key="1">
    <citation type="submission" date="2019-10" db="EMBL/GenBank/DDBJ databases">
        <title>Genome sequence of Luteimicrobium xylanilyticum HY-24.</title>
        <authorList>
            <person name="Kim D.Y."/>
            <person name="Park H.-Y."/>
        </authorList>
    </citation>
    <scope>NUCLEOTIDE SEQUENCE [LARGE SCALE GENOMIC DNA]</scope>
    <source>
        <strain evidence="2 3">HY-24</strain>
    </source>
</reference>
<keyword evidence="2" id="KW-0328">Glycosyltransferase</keyword>
<dbReference type="InterPro" id="IPR011008">
    <property type="entry name" value="Dimeric_a/b-barrel"/>
</dbReference>
<dbReference type="AlphaFoldDB" id="A0A5P9QAV7"/>
<dbReference type="InterPro" id="IPR019887">
    <property type="entry name" value="Tscrpt_reg_AsnC/Lrp_C"/>
</dbReference>
<dbReference type="SUPFAM" id="SSF54909">
    <property type="entry name" value="Dimeric alpha+beta barrel"/>
    <property type="match status" value="1"/>
</dbReference>
<dbReference type="RefSeq" id="WP_036949838.1">
    <property type="nucleotide sequence ID" value="NZ_BAABIH010000017.1"/>
</dbReference>
<dbReference type="EC" id="2.4.2.18" evidence="2"/>
<evidence type="ECO:0000313" key="2">
    <source>
        <dbReference type="EMBL" id="QFU98573.1"/>
    </source>
</evidence>
<evidence type="ECO:0000259" key="1">
    <source>
        <dbReference type="Pfam" id="PF01037"/>
    </source>
</evidence>
<dbReference type="Proteomes" id="UP000326702">
    <property type="component" value="Chromosome"/>
</dbReference>
<keyword evidence="3" id="KW-1185">Reference proteome</keyword>
<dbReference type="GO" id="GO:0004048">
    <property type="term" value="F:anthranilate phosphoribosyltransferase activity"/>
    <property type="evidence" value="ECO:0007669"/>
    <property type="project" value="UniProtKB-EC"/>
</dbReference>
<dbReference type="GO" id="GO:0043565">
    <property type="term" value="F:sequence-specific DNA binding"/>
    <property type="evidence" value="ECO:0007669"/>
    <property type="project" value="TreeGrafter"/>
</dbReference>
<dbReference type="Pfam" id="PF01037">
    <property type="entry name" value="AsnC_trans_reg"/>
    <property type="match status" value="1"/>
</dbReference>
<organism evidence="2 3">
    <name type="scientific">Luteimicrobium xylanilyticum</name>
    <dbReference type="NCBI Taxonomy" id="1133546"/>
    <lineage>
        <taxon>Bacteria</taxon>
        <taxon>Bacillati</taxon>
        <taxon>Actinomycetota</taxon>
        <taxon>Actinomycetes</taxon>
        <taxon>Micrococcales</taxon>
        <taxon>Luteimicrobium</taxon>
    </lineage>
</organism>
<dbReference type="Gene3D" id="3.30.70.920">
    <property type="match status" value="1"/>
</dbReference>
<dbReference type="PANTHER" id="PTHR30154">
    <property type="entry name" value="LEUCINE-RESPONSIVE REGULATORY PROTEIN"/>
    <property type="match status" value="1"/>
</dbReference>
<sequence>MLTAIVLIDTAPDVIPEVAETVAGLAGVSEVYSVTGRADLVAIVRVRDHDKLADVIADGISKVPGVVRTETLLAFRAYSQVDLEQAFEIGLED</sequence>
<dbReference type="EMBL" id="CP045529">
    <property type="protein sequence ID" value="QFU98573.1"/>
    <property type="molecule type" value="Genomic_DNA"/>
</dbReference>
<dbReference type="PANTHER" id="PTHR30154:SF34">
    <property type="entry name" value="TRANSCRIPTIONAL REGULATOR AZLB"/>
    <property type="match status" value="1"/>
</dbReference>
<keyword evidence="2" id="KW-0808">Transferase</keyword>
<proteinExistence type="predicted"/>